<sequence>MLSGCQFELKLYSFQHPTENESNDIPHTTNAGLPTESIVNQYHNNGNRIPDPRPKAPDDGDIPMLENMVSAMDVSISSDTDTESRESPPISNQDNIDGGDALDTHHNWVEERNEIMMDNEDQYVHLLRDDGAEVRDIVVQQEPIDPKVLVNFSLHGMYFALLKEIMFDAKFTARLEKVNPS</sequence>
<comment type="caution">
    <text evidence="1">The sequence shown here is derived from an EMBL/GenBank/DDBJ whole genome shotgun (WGS) entry which is preliminary data.</text>
</comment>
<name>A0ACC2NPR7_9HYME</name>
<reference evidence="1" key="1">
    <citation type="submission" date="2023-04" db="EMBL/GenBank/DDBJ databases">
        <title>A chromosome-level genome assembly of the parasitoid wasp Eretmocerus hayati.</title>
        <authorList>
            <person name="Zhong Y."/>
            <person name="Liu S."/>
            <person name="Liu Y."/>
        </authorList>
    </citation>
    <scope>NUCLEOTIDE SEQUENCE</scope>
    <source>
        <strain evidence="1">ZJU_SS_LIU_2023</strain>
    </source>
</reference>
<organism evidence="1 2">
    <name type="scientific">Eretmocerus hayati</name>
    <dbReference type="NCBI Taxonomy" id="131215"/>
    <lineage>
        <taxon>Eukaryota</taxon>
        <taxon>Metazoa</taxon>
        <taxon>Ecdysozoa</taxon>
        <taxon>Arthropoda</taxon>
        <taxon>Hexapoda</taxon>
        <taxon>Insecta</taxon>
        <taxon>Pterygota</taxon>
        <taxon>Neoptera</taxon>
        <taxon>Endopterygota</taxon>
        <taxon>Hymenoptera</taxon>
        <taxon>Apocrita</taxon>
        <taxon>Proctotrupomorpha</taxon>
        <taxon>Chalcidoidea</taxon>
        <taxon>Aphelinidae</taxon>
        <taxon>Aphelininae</taxon>
        <taxon>Eretmocerus</taxon>
    </lineage>
</organism>
<proteinExistence type="predicted"/>
<dbReference type="EMBL" id="CM056743">
    <property type="protein sequence ID" value="KAJ8672237.1"/>
    <property type="molecule type" value="Genomic_DNA"/>
</dbReference>
<evidence type="ECO:0000313" key="1">
    <source>
        <dbReference type="EMBL" id="KAJ8672237.1"/>
    </source>
</evidence>
<evidence type="ECO:0000313" key="2">
    <source>
        <dbReference type="Proteomes" id="UP001239111"/>
    </source>
</evidence>
<gene>
    <name evidence="1" type="ORF">QAD02_003496</name>
</gene>
<accession>A0ACC2NPR7</accession>
<dbReference type="Proteomes" id="UP001239111">
    <property type="component" value="Chromosome 3"/>
</dbReference>
<protein>
    <submittedName>
        <fullName evidence="1">Uncharacterized protein</fullName>
    </submittedName>
</protein>
<keyword evidence="2" id="KW-1185">Reference proteome</keyword>